<proteinExistence type="predicted"/>
<dbReference type="Proteomes" id="UP000093902">
    <property type="component" value="Unassembled WGS sequence"/>
</dbReference>
<protein>
    <recommendedName>
        <fullName evidence="4">DUF2511 domain-containing protein</fullName>
    </recommendedName>
</protein>
<comment type="caution">
    <text evidence="2">The sequence shown here is derived from an EMBL/GenBank/DDBJ whole genome shotgun (WGS) entry which is preliminary data.</text>
</comment>
<keyword evidence="1" id="KW-0732">Signal</keyword>
<organism evidence="2 3">
    <name type="scientific">Mycolicibacterium peregrinum</name>
    <name type="common">Mycobacterium peregrinum</name>
    <dbReference type="NCBI Taxonomy" id="43304"/>
    <lineage>
        <taxon>Bacteria</taxon>
        <taxon>Bacillati</taxon>
        <taxon>Actinomycetota</taxon>
        <taxon>Actinomycetes</taxon>
        <taxon>Mycobacteriales</taxon>
        <taxon>Mycobacteriaceae</taxon>
        <taxon>Mycolicibacterium</taxon>
    </lineage>
</organism>
<gene>
    <name evidence="2" type="ORF">A5792_29650</name>
</gene>
<feature type="chain" id="PRO_5044760227" description="DUF2511 domain-containing protein" evidence="1">
    <location>
        <begin position="27"/>
        <end position="110"/>
    </location>
</feature>
<accession>A0A1A0QUN5</accession>
<dbReference type="AlphaFoldDB" id="A0A1A0QUN5"/>
<dbReference type="Pfam" id="PF10709">
    <property type="entry name" value="DUF2511"/>
    <property type="match status" value="1"/>
</dbReference>
<dbReference type="OrthoDB" id="5119497at2"/>
<sequence>MKHVGATLAVAVMVCGPVGATPIAVAAPAGYVSAATWTDGPWPFTVSEGVLMCGSPKRVTFTANRVMYALNGPAKATGQFADVSAIWRDSDYPGVKVNIGPMINRGLSLC</sequence>
<dbReference type="EMBL" id="LZSO01000038">
    <property type="protein sequence ID" value="OBB25229.1"/>
    <property type="molecule type" value="Genomic_DNA"/>
</dbReference>
<reference evidence="3" key="1">
    <citation type="submission" date="2016-06" db="EMBL/GenBank/DDBJ databases">
        <authorList>
            <person name="Sutton G."/>
            <person name="Brinkac L."/>
            <person name="Sanka R."/>
            <person name="Adams M."/>
            <person name="Lau E."/>
            <person name="Mehaffy C."/>
            <person name="Tameris M."/>
            <person name="Hatherill M."/>
            <person name="Hanekom W."/>
            <person name="Mahomed H."/>
            <person name="Mcshane H."/>
        </authorList>
    </citation>
    <scope>NUCLEOTIDE SEQUENCE [LARGE SCALE GENOMIC DNA]</scope>
    <source>
        <strain evidence="3">852002-51209_SCH5440388</strain>
    </source>
</reference>
<dbReference type="RefSeq" id="WP_064935934.1">
    <property type="nucleotide sequence ID" value="NZ_LZSO01000038.1"/>
</dbReference>
<dbReference type="InterPro" id="IPR019648">
    <property type="entry name" value="YebY"/>
</dbReference>
<evidence type="ECO:0000313" key="2">
    <source>
        <dbReference type="EMBL" id="OBB25229.1"/>
    </source>
</evidence>
<feature type="signal peptide" evidence="1">
    <location>
        <begin position="1"/>
        <end position="26"/>
    </location>
</feature>
<evidence type="ECO:0000256" key="1">
    <source>
        <dbReference type="SAM" id="SignalP"/>
    </source>
</evidence>
<name>A0A1A0QUN5_MYCPR</name>
<evidence type="ECO:0000313" key="3">
    <source>
        <dbReference type="Proteomes" id="UP000093902"/>
    </source>
</evidence>
<evidence type="ECO:0008006" key="4">
    <source>
        <dbReference type="Google" id="ProtNLM"/>
    </source>
</evidence>